<name>A0A5Q2NAW4_9FIRM</name>
<accession>A0A5Q2NAW4</accession>
<dbReference type="CDD" id="cd06158">
    <property type="entry name" value="S2P-M50_like_1"/>
    <property type="match status" value="1"/>
</dbReference>
<feature type="transmembrane region" description="Helical" evidence="13">
    <location>
        <begin position="164"/>
        <end position="185"/>
    </location>
</feature>
<evidence type="ECO:0000256" key="13">
    <source>
        <dbReference type="SAM" id="Phobius"/>
    </source>
</evidence>
<evidence type="ECO:0000256" key="8">
    <source>
        <dbReference type="ARBA" id="ARBA00022801"/>
    </source>
</evidence>
<proteinExistence type="inferred from homology"/>
<dbReference type="GO" id="GO:0046872">
    <property type="term" value="F:metal ion binding"/>
    <property type="evidence" value="ECO:0007669"/>
    <property type="project" value="UniProtKB-KW"/>
</dbReference>
<dbReference type="OrthoDB" id="9800627at2"/>
<keyword evidence="16" id="KW-1185">Reference proteome</keyword>
<feature type="transmembrane region" description="Helical" evidence="13">
    <location>
        <begin position="124"/>
        <end position="143"/>
    </location>
</feature>
<dbReference type="PANTHER" id="PTHR35864">
    <property type="entry name" value="ZINC METALLOPROTEASE MJ0611-RELATED"/>
    <property type="match status" value="1"/>
</dbReference>
<evidence type="ECO:0000256" key="2">
    <source>
        <dbReference type="ARBA" id="ARBA00004651"/>
    </source>
</evidence>
<evidence type="ECO:0000256" key="4">
    <source>
        <dbReference type="ARBA" id="ARBA00022475"/>
    </source>
</evidence>
<dbReference type="GO" id="GO:0008237">
    <property type="term" value="F:metallopeptidase activity"/>
    <property type="evidence" value="ECO:0007669"/>
    <property type="project" value="UniProtKB-KW"/>
</dbReference>
<feature type="domain" description="Peptidase M50" evidence="14">
    <location>
        <begin position="118"/>
        <end position="154"/>
    </location>
</feature>
<dbReference type="InterPro" id="IPR008915">
    <property type="entry name" value="Peptidase_M50"/>
</dbReference>
<evidence type="ECO:0000256" key="7">
    <source>
        <dbReference type="ARBA" id="ARBA00022723"/>
    </source>
</evidence>
<dbReference type="EMBL" id="CP045875">
    <property type="protein sequence ID" value="QGG49400.1"/>
    <property type="molecule type" value="Genomic_DNA"/>
</dbReference>
<keyword evidence="6 13" id="KW-0812">Transmembrane</keyword>
<dbReference type="AlphaFoldDB" id="A0A5Q2NAW4"/>
<keyword evidence="11" id="KW-0482">Metalloprotease</keyword>
<dbReference type="Pfam" id="PF02163">
    <property type="entry name" value="Peptidase_M50"/>
    <property type="match status" value="1"/>
</dbReference>
<comment type="cofactor">
    <cofactor evidence="1">
        <name>Zn(2+)</name>
        <dbReference type="ChEBI" id="CHEBI:29105"/>
    </cofactor>
</comment>
<keyword evidence="9" id="KW-0862">Zinc</keyword>
<evidence type="ECO:0000256" key="5">
    <source>
        <dbReference type="ARBA" id="ARBA00022670"/>
    </source>
</evidence>
<evidence type="ECO:0000256" key="10">
    <source>
        <dbReference type="ARBA" id="ARBA00022989"/>
    </source>
</evidence>
<sequence length="210" mass="23103">MLDLSLASLAAKAPAILLGLALHEYAHAKAATMLGDPTPEQEGRLTINPLPHLDVIGTLMLIIAPIGWAKPVNVNPYNFRGDPKRGMMYVSLAGPAMNIFLALISMILLVGFYRQPELHSVLQWMIIVNISLAVFNMLPIPPLDGSKVLAGLLPYRHLGWMSKVEQYGPLILIVAVVTGIAQMIIRPLWILVHDGFIYPIGRFIGSFIFF</sequence>
<evidence type="ECO:0000313" key="16">
    <source>
        <dbReference type="Proteomes" id="UP000366051"/>
    </source>
</evidence>
<keyword evidence="5 15" id="KW-0645">Protease</keyword>
<comment type="similarity">
    <text evidence="3">Belongs to the peptidase M50B family.</text>
</comment>
<dbReference type="GO" id="GO:0006508">
    <property type="term" value="P:proteolysis"/>
    <property type="evidence" value="ECO:0007669"/>
    <property type="project" value="UniProtKB-KW"/>
</dbReference>
<keyword evidence="8" id="KW-0378">Hydrolase</keyword>
<dbReference type="GO" id="GO:0005886">
    <property type="term" value="C:plasma membrane"/>
    <property type="evidence" value="ECO:0007669"/>
    <property type="project" value="UniProtKB-SubCell"/>
</dbReference>
<dbReference type="Proteomes" id="UP000366051">
    <property type="component" value="Chromosome"/>
</dbReference>
<dbReference type="PANTHER" id="PTHR35864:SF1">
    <property type="entry name" value="ZINC METALLOPROTEASE YWHC-RELATED"/>
    <property type="match status" value="1"/>
</dbReference>
<protein>
    <submittedName>
        <fullName evidence="15">Site-2 protease family protein</fullName>
    </submittedName>
</protein>
<evidence type="ECO:0000256" key="9">
    <source>
        <dbReference type="ARBA" id="ARBA00022833"/>
    </source>
</evidence>
<evidence type="ECO:0000259" key="14">
    <source>
        <dbReference type="Pfam" id="PF02163"/>
    </source>
</evidence>
<keyword evidence="4" id="KW-1003">Cell membrane</keyword>
<comment type="subcellular location">
    <subcellularLocation>
        <location evidence="2">Cell membrane</location>
        <topology evidence="2">Multi-pass membrane protein</topology>
    </subcellularLocation>
</comment>
<evidence type="ECO:0000256" key="11">
    <source>
        <dbReference type="ARBA" id="ARBA00023049"/>
    </source>
</evidence>
<evidence type="ECO:0000256" key="1">
    <source>
        <dbReference type="ARBA" id="ARBA00001947"/>
    </source>
</evidence>
<organism evidence="15 16">
    <name type="scientific">Heliorestis convoluta</name>
    <dbReference type="NCBI Taxonomy" id="356322"/>
    <lineage>
        <taxon>Bacteria</taxon>
        <taxon>Bacillati</taxon>
        <taxon>Bacillota</taxon>
        <taxon>Clostridia</taxon>
        <taxon>Eubacteriales</taxon>
        <taxon>Heliobacteriaceae</taxon>
        <taxon>Heliorestis</taxon>
    </lineage>
</organism>
<dbReference type="RefSeq" id="WP_153726397.1">
    <property type="nucleotide sequence ID" value="NZ_CP045875.1"/>
</dbReference>
<keyword evidence="10 13" id="KW-1133">Transmembrane helix</keyword>
<feature type="transmembrane region" description="Helical" evidence="13">
    <location>
        <begin position="52"/>
        <end position="69"/>
    </location>
</feature>
<evidence type="ECO:0000256" key="12">
    <source>
        <dbReference type="ARBA" id="ARBA00023136"/>
    </source>
</evidence>
<dbReference type="KEGG" id="hcv:FTV88_3335"/>
<reference evidence="16" key="1">
    <citation type="submission" date="2019-11" db="EMBL/GenBank/DDBJ databases">
        <title>Genome sequence of Heliorestis convoluta strain HH, an alkaliphilic and minimalistic phototrophic bacterium from a soda lake in Egypt.</title>
        <authorList>
            <person name="Dewey E.D."/>
            <person name="Stokes L.M."/>
            <person name="Burchell B.M."/>
            <person name="Shaffer K.N."/>
            <person name="Huntington A.M."/>
            <person name="Baker J.M."/>
            <person name="Nadendla S."/>
            <person name="Giglio M.G."/>
            <person name="Touchman J.W."/>
            <person name="Blankenship R.E."/>
            <person name="Madigan M.T."/>
            <person name="Sattley W.M."/>
        </authorList>
    </citation>
    <scope>NUCLEOTIDE SEQUENCE [LARGE SCALE GENOMIC DNA]</scope>
    <source>
        <strain evidence="16">HH</strain>
    </source>
</reference>
<evidence type="ECO:0000313" key="15">
    <source>
        <dbReference type="EMBL" id="QGG49400.1"/>
    </source>
</evidence>
<feature type="transmembrane region" description="Helical" evidence="13">
    <location>
        <begin position="89"/>
        <end position="112"/>
    </location>
</feature>
<dbReference type="InterPro" id="IPR044537">
    <property type="entry name" value="Rip2-like"/>
</dbReference>
<gene>
    <name evidence="15" type="ORF">FTV88_3335</name>
</gene>
<evidence type="ECO:0000256" key="3">
    <source>
        <dbReference type="ARBA" id="ARBA00007931"/>
    </source>
</evidence>
<keyword evidence="7" id="KW-0479">Metal-binding</keyword>
<dbReference type="InterPro" id="IPR052348">
    <property type="entry name" value="Metallopeptidase_M50B"/>
</dbReference>
<keyword evidence="12 13" id="KW-0472">Membrane</keyword>
<evidence type="ECO:0000256" key="6">
    <source>
        <dbReference type="ARBA" id="ARBA00022692"/>
    </source>
</evidence>